<dbReference type="InterPro" id="IPR050090">
    <property type="entry name" value="Tyrosine_recombinase_XerCD"/>
</dbReference>
<dbReference type="Gene3D" id="1.10.443.10">
    <property type="entry name" value="Intergrase catalytic core"/>
    <property type="match status" value="1"/>
</dbReference>
<dbReference type="InterPro" id="IPR013762">
    <property type="entry name" value="Integrase-like_cat_sf"/>
</dbReference>
<dbReference type="GO" id="GO:0003677">
    <property type="term" value="F:DNA binding"/>
    <property type="evidence" value="ECO:0007669"/>
    <property type="project" value="UniProtKB-KW"/>
</dbReference>
<evidence type="ECO:0000256" key="1">
    <source>
        <dbReference type="ARBA" id="ARBA00023125"/>
    </source>
</evidence>
<feature type="domain" description="Core-binding (CB)" evidence="4">
    <location>
        <begin position="64"/>
        <end position="147"/>
    </location>
</feature>
<dbReference type="AlphaFoldDB" id="X1ESS9"/>
<dbReference type="PANTHER" id="PTHR30349">
    <property type="entry name" value="PHAGE INTEGRASE-RELATED"/>
    <property type="match status" value="1"/>
</dbReference>
<name>X1ESS9_9ZZZZ</name>
<evidence type="ECO:0000256" key="2">
    <source>
        <dbReference type="ARBA" id="ARBA00023172"/>
    </source>
</evidence>
<dbReference type="GO" id="GO:0015074">
    <property type="term" value="P:DNA integration"/>
    <property type="evidence" value="ECO:0007669"/>
    <property type="project" value="InterPro"/>
</dbReference>
<dbReference type="PROSITE" id="PS51900">
    <property type="entry name" value="CB"/>
    <property type="match status" value="1"/>
</dbReference>
<dbReference type="InterPro" id="IPR010998">
    <property type="entry name" value="Integrase_recombinase_N"/>
</dbReference>
<accession>X1ESS9</accession>
<comment type="caution">
    <text evidence="5">The sequence shown here is derived from an EMBL/GenBank/DDBJ whole genome shotgun (WGS) entry which is preliminary data.</text>
</comment>
<keyword evidence="1" id="KW-0238">DNA-binding</keyword>
<dbReference type="InterPro" id="IPR011010">
    <property type="entry name" value="DNA_brk_join_enz"/>
</dbReference>
<dbReference type="GO" id="GO:0006310">
    <property type="term" value="P:DNA recombination"/>
    <property type="evidence" value="ECO:0007669"/>
    <property type="project" value="UniProtKB-KW"/>
</dbReference>
<dbReference type="Gene3D" id="1.10.150.130">
    <property type="match status" value="1"/>
</dbReference>
<dbReference type="InterPro" id="IPR002104">
    <property type="entry name" value="Integrase_catalytic"/>
</dbReference>
<dbReference type="PANTHER" id="PTHR30349:SF90">
    <property type="entry name" value="TYROSINE RECOMBINASE XERD"/>
    <property type="match status" value="1"/>
</dbReference>
<keyword evidence="2" id="KW-0233">DNA recombination</keyword>
<evidence type="ECO:0000259" key="3">
    <source>
        <dbReference type="PROSITE" id="PS51898"/>
    </source>
</evidence>
<evidence type="ECO:0000313" key="5">
    <source>
        <dbReference type="EMBL" id="GAH11688.1"/>
    </source>
</evidence>
<dbReference type="PROSITE" id="PS51898">
    <property type="entry name" value="TYR_RECOMBINASE"/>
    <property type="match status" value="1"/>
</dbReference>
<dbReference type="Pfam" id="PF00589">
    <property type="entry name" value="Phage_integrase"/>
    <property type="match status" value="1"/>
</dbReference>
<sequence length="256" mass="29803">MEKSRLKFISSAVCKDFLLEFYKGRTHGELTEKEKLIEKSVSVLSEYIETGSVQRKCKVRYLDGSVGVLMKDFLAYKQSRRLREMTLDKIESHMSNFNFWLSTNGIFSIHDIRHHYIITFIKSLDPHKKALIHDTLMDLRGFFKFLYEKGIIPTNIATFIPKDNYQKQAKLPAYYTEEEIEKLLKSVDRGNIVGKRDYAILVLAAYLGLRASDIARLRFENLHWDQNTIILRQYKTGKNISLPLLPVVGNALLDYI</sequence>
<evidence type="ECO:0000259" key="4">
    <source>
        <dbReference type="PROSITE" id="PS51900"/>
    </source>
</evidence>
<gene>
    <name evidence="5" type="ORF">S01H4_52308</name>
</gene>
<proteinExistence type="predicted"/>
<dbReference type="InterPro" id="IPR044068">
    <property type="entry name" value="CB"/>
</dbReference>
<dbReference type="EMBL" id="BART01029870">
    <property type="protein sequence ID" value="GAH11688.1"/>
    <property type="molecule type" value="Genomic_DNA"/>
</dbReference>
<evidence type="ECO:0008006" key="6">
    <source>
        <dbReference type="Google" id="ProtNLM"/>
    </source>
</evidence>
<organism evidence="5">
    <name type="scientific">marine sediment metagenome</name>
    <dbReference type="NCBI Taxonomy" id="412755"/>
    <lineage>
        <taxon>unclassified sequences</taxon>
        <taxon>metagenomes</taxon>
        <taxon>ecological metagenomes</taxon>
    </lineage>
</organism>
<feature type="domain" description="Tyr recombinase" evidence="3">
    <location>
        <begin position="170"/>
        <end position="256"/>
    </location>
</feature>
<protein>
    <recommendedName>
        <fullName evidence="6">Tyr recombinase domain-containing protein</fullName>
    </recommendedName>
</protein>
<reference evidence="5" key="1">
    <citation type="journal article" date="2014" name="Front. Microbiol.">
        <title>High frequency of phylogenetically diverse reductive dehalogenase-homologous genes in deep subseafloor sedimentary metagenomes.</title>
        <authorList>
            <person name="Kawai M."/>
            <person name="Futagami T."/>
            <person name="Toyoda A."/>
            <person name="Takaki Y."/>
            <person name="Nishi S."/>
            <person name="Hori S."/>
            <person name="Arai W."/>
            <person name="Tsubouchi T."/>
            <person name="Morono Y."/>
            <person name="Uchiyama I."/>
            <person name="Ito T."/>
            <person name="Fujiyama A."/>
            <person name="Inagaki F."/>
            <person name="Takami H."/>
        </authorList>
    </citation>
    <scope>NUCLEOTIDE SEQUENCE</scope>
    <source>
        <strain evidence="5">Expedition CK06-06</strain>
    </source>
</reference>
<feature type="non-terminal residue" evidence="5">
    <location>
        <position position="256"/>
    </location>
</feature>
<dbReference type="SUPFAM" id="SSF56349">
    <property type="entry name" value="DNA breaking-rejoining enzymes"/>
    <property type="match status" value="1"/>
</dbReference>